<evidence type="ECO:0000256" key="1">
    <source>
        <dbReference type="ARBA" id="ARBA00022679"/>
    </source>
</evidence>
<organism evidence="4 5">
    <name type="scientific">Candidatus Wildermuthbacteria bacterium GWA2_46_15</name>
    <dbReference type="NCBI Taxonomy" id="1802443"/>
    <lineage>
        <taxon>Bacteria</taxon>
        <taxon>Candidatus Wildermuthiibacteriota</taxon>
    </lineage>
</organism>
<evidence type="ECO:0000259" key="3">
    <source>
        <dbReference type="Pfam" id="PF01467"/>
    </source>
</evidence>
<accession>A0A1G2QMW7</accession>
<feature type="domain" description="Cytidyltransferase-like" evidence="3">
    <location>
        <begin position="27"/>
        <end position="162"/>
    </location>
</feature>
<comment type="caution">
    <text evidence="4">The sequence shown here is derived from an EMBL/GenBank/DDBJ whole genome shotgun (WGS) entry which is preliminary data.</text>
</comment>
<proteinExistence type="predicted"/>
<sequence length="170" mass="19441">MAKIVSLSKLVFLLNRLGSRGKTIGLITGCFDIIHLGHIDLFRFAKEHVDILVVGVETDRTIKLSKGNERPIFSQNQRMQVLAEQESINFVFPIRGGNDFASNKVNLLYEEICKKLKPDALITCVPADKSWKKKKERANKLNLRFIPLRQEIPLVSTTQIIRIIKRRFGL</sequence>
<dbReference type="InterPro" id="IPR050385">
    <property type="entry name" value="Archaeal_FAD_synthase"/>
</dbReference>
<dbReference type="GO" id="GO:0016779">
    <property type="term" value="F:nucleotidyltransferase activity"/>
    <property type="evidence" value="ECO:0007669"/>
    <property type="project" value="UniProtKB-KW"/>
</dbReference>
<dbReference type="PANTHER" id="PTHR43793:SF1">
    <property type="entry name" value="FAD SYNTHASE"/>
    <property type="match status" value="1"/>
</dbReference>
<name>A0A1G2QMW7_9BACT</name>
<keyword evidence="2" id="KW-0548">Nucleotidyltransferase</keyword>
<dbReference type="EMBL" id="MHTO01000025">
    <property type="protein sequence ID" value="OHA61960.1"/>
    <property type="molecule type" value="Genomic_DNA"/>
</dbReference>
<dbReference type="SUPFAM" id="SSF52374">
    <property type="entry name" value="Nucleotidylyl transferase"/>
    <property type="match status" value="1"/>
</dbReference>
<keyword evidence="1" id="KW-0808">Transferase</keyword>
<reference evidence="4 5" key="1">
    <citation type="journal article" date="2016" name="Nat. Commun.">
        <title>Thousands of microbial genomes shed light on interconnected biogeochemical processes in an aquifer system.</title>
        <authorList>
            <person name="Anantharaman K."/>
            <person name="Brown C.T."/>
            <person name="Hug L.A."/>
            <person name="Sharon I."/>
            <person name="Castelle C.J."/>
            <person name="Probst A.J."/>
            <person name="Thomas B.C."/>
            <person name="Singh A."/>
            <person name="Wilkins M.J."/>
            <person name="Karaoz U."/>
            <person name="Brodie E.L."/>
            <person name="Williams K.H."/>
            <person name="Hubbard S.S."/>
            <person name="Banfield J.F."/>
        </authorList>
    </citation>
    <scope>NUCLEOTIDE SEQUENCE [LARGE SCALE GENOMIC DNA]</scope>
</reference>
<gene>
    <name evidence="4" type="ORF">A2117_00125</name>
</gene>
<dbReference type="InterPro" id="IPR004821">
    <property type="entry name" value="Cyt_trans-like"/>
</dbReference>
<dbReference type="STRING" id="1802443.A2117_00125"/>
<dbReference type="AlphaFoldDB" id="A0A1G2QMW7"/>
<evidence type="ECO:0000313" key="4">
    <source>
        <dbReference type="EMBL" id="OHA61960.1"/>
    </source>
</evidence>
<dbReference type="PANTHER" id="PTHR43793">
    <property type="entry name" value="FAD SYNTHASE"/>
    <property type="match status" value="1"/>
</dbReference>
<dbReference type="InterPro" id="IPR014729">
    <property type="entry name" value="Rossmann-like_a/b/a_fold"/>
</dbReference>
<evidence type="ECO:0000256" key="2">
    <source>
        <dbReference type="ARBA" id="ARBA00022695"/>
    </source>
</evidence>
<protein>
    <recommendedName>
        <fullName evidence="3">Cytidyltransferase-like domain-containing protein</fullName>
    </recommendedName>
</protein>
<dbReference type="Pfam" id="PF01467">
    <property type="entry name" value="CTP_transf_like"/>
    <property type="match status" value="1"/>
</dbReference>
<dbReference type="NCBIfam" id="TIGR00125">
    <property type="entry name" value="cyt_tran_rel"/>
    <property type="match status" value="1"/>
</dbReference>
<evidence type="ECO:0000313" key="5">
    <source>
        <dbReference type="Proteomes" id="UP000179245"/>
    </source>
</evidence>
<dbReference type="Gene3D" id="3.40.50.620">
    <property type="entry name" value="HUPs"/>
    <property type="match status" value="1"/>
</dbReference>
<dbReference type="Proteomes" id="UP000179245">
    <property type="component" value="Unassembled WGS sequence"/>
</dbReference>